<dbReference type="Proteomes" id="UP000472263">
    <property type="component" value="Chromosome 1"/>
</dbReference>
<dbReference type="PANTHER" id="PTHR36292:SF1">
    <property type="entry name" value="UPF0575 PROTEIN C19ORF67"/>
    <property type="match status" value="1"/>
</dbReference>
<sequence>MSKIDDFISHLVSGSQEDLDKESFAALVPTFLYSCQPYFTYLESTARSSAPQPSYIRSGLLDFSQQLCDRLEQLVLTCASYNLLCLDETKPDSVSHFYIGQCHTSRLKLTMFWYCKPMPFQARANTGLYKRMRWNVERLGDDEHYFLCYEDVPKVQTEDNIDRQDGDGDGGHGNVERMWSIGLWVQVNPDPDTEDIYDWILCEVPEAKYMKLLCLGSEEPSTCIATDLLLGLLLSQETTGKDGSASPDCT</sequence>
<dbReference type="FunCoup" id="A0A667W844">
    <property type="interactions" value="944"/>
</dbReference>
<reference evidence="1" key="2">
    <citation type="submission" date="2025-08" db="UniProtKB">
        <authorList>
            <consortium name="Ensembl"/>
        </authorList>
    </citation>
    <scope>IDENTIFICATION</scope>
</reference>
<evidence type="ECO:0000313" key="2">
    <source>
        <dbReference type="Proteomes" id="UP000472263"/>
    </source>
</evidence>
<dbReference type="InParanoid" id="A0A667W844"/>
<dbReference type="AlphaFoldDB" id="A0A667W844"/>
<proteinExistence type="predicted"/>
<accession>A0A667W844</accession>
<organism evidence="1 2">
    <name type="scientific">Myripristis murdjan</name>
    <name type="common">pinecone soldierfish</name>
    <dbReference type="NCBI Taxonomy" id="586833"/>
    <lineage>
        <taxon>Eukaryota</taxon>
        <taxon>Metazoa</taxon>
        <taxon>Chordata</taxon>
        <taxon>Craniata</taxon>
        <taxon>Vertebrata</taxon>
        <taxon>Euteleostomi</taxon>
        <taxon>Actinopterygii</taxon>
        <taxon>Neopterygii</taxon>
        <taxon>Teleostei</taxon>
        <taxon>Neoteleostei</taxon>
        <taxon>Acanthomorphata</taxon>
        <taxon>Holocentriformes</taxon>
        <taxon>Holocentridae</taxon>
        <taxon>Myripristis</taxon>
    </lineage>
</organism>
<dbReference type="InterPro" id="IPR021748">
    <property type="entry name" value="DUF3314"/>
</dbReference>
<dbReference type="PROSITE" id="PS51257">
    <property type="entry name" value="PROKAR_LIPOPROTEIN"/>
    <property type="match status" value="1"/>
</dbReference>
<protein>
    <submittedName>
        <fullName evidence="1">Si:ch211-214c7.5</fullName>
    </submittedName>
</protein>
<reference evidence="1" key="1">
    <citation type="submission" date="2019-06" db="EMBL/GenBank/DDBJ databases">
        <authorList>
            <consortium name="Wellcome Sanger Institute Data Sharing"/>
        </authorList>
    </citation>
    <scope>NUCLEOTIDE SEQUENCE [LARGE SCALE GENOMIC DNA]</scope>
</reference>
<name>A0A667W844_9TELE</name>
<keyword evidence="2" id="KW-1185">Reference proteome</keyword>
<dbReference type="Pfam" id="PF11771">
    <property type="entry name" value="DUF3314"/>
    <property type="match status" value="1"/>
</dbReference>
<dbReference type="Ensembl" id="ENSMMDT00005000303.1">
    <property type="protein sequence ID" value="ENSMMDP00005000295.1"/>
    <property type="gene ID" value="ENSMMDG00005000204.1"/>
</dbReference>
<reference evidence="1" key="3">
    <citation type="submission" date="2025-09" db="UniProtKB">
        <authorList>
            <consortium name="Ensembl"/>
        </authorList>
    </citation>
    <scope>IDENTIFICATION</scope>
</reference>
<dbReference type="PANTHER" id="PTHR36292">
    <property type="entry name" value="UPF0575 PROTEIN C19ORF67"/>
    <property type="match status" value="1"/>
</dbReference>
<evidence type="ECO:0000313" key="1">
    <source>
        <dbReference type="Ensembl" id="ENSMMDP00005000295.1"/>
    </source>
</evidence>
<dbReference type="GeneTree" id="ENSGT00390000009916"/>
<gene>
    <name evidence="1" type="primary">c1h19orf67</name>
</gene>